<dbReference type="AlphaFoldDB" id="A0A0E9X486"/>
<organism evidence="1">
    <name type="scientific">Anguilla anguilla</name>
    <name type="common">European freshwater eel</name>
    <name type="synonym">Muraena anguilla</name>
    <dbReference type="NCBI Taxonomy" id="7936"/>
    <lineage>
        <taxon>Eukaryota</taxon>
        <taxon>Metazoa</taxon>
        <taxon>Chordata</taxon>
        <taxon>Craniata</taxon>
        <taxon>Vertebrata</taxon>
        <taxon>Euteleostomi</taxon>
        <taxon>Actinopterygii</taxon>
        <taxon>Neopterygii</taxon>
        <taxon>Teleostei</taxon>
        <taxon>Anguilliformes</taxon>
        <taxon>Anguillidae</taxon>
        <taxon>Anguilla</taxon>
    </lineage>
</organism>
<evidence type="ECO:0000313" key="1">
    <source>
        <dbReference type="EMBL" id="JAH97394.1"/>
    </source>
</evidence>
<accession>A0A0E9X486</accession>
<sequence length="63" mass="7358">MFSLFRVRKNVRKTTPDRIITYKKKNRTQSLISHIGYFTLQNSSLTNTLATPERINGIKMISQ</sequence>
<reference evidence="1" key="1">
    <citation type="submission" date="2014-11" db="EMBL/GenBank/DDBJ databases">
        <authorList>
            <person name="Amaro Gonzalez C."/>
        </authorList>
    </citation>
    <scope>NUCLEOTIDE SEQUENCE</scope>
</reference>
<dbReference type="EMBL" id="GBXM01011183">
    <property type="protein sequence ID" value="JAH97394.1"/>
    <property type="molecule type" value="Transcribed_RNA"/>
</dbReference>
<protein>
    <submittedName>
        <fullName evidence="1">Uncharacterized protein</fullName>
    </submittedName>
</protein>
<name>A0A0E9X486_ANGAN</name>
<reference evidence="1" key="2">
    <citation type="journal article" date="2015" name="Fish Shellfish Immunol.">
        <title>Early steps in the European eel (Anguilla anguilla)-Vibrio vulnificus interaction in the gills: Role of the RtxA13 toxin.</title>
        <authorList>
            <person name="Callol A."/>
            <person name="Pajuelo D."/>
            <person name="Ebbesson L."/>
            <person name="Teles M."/>
            <person name="MacKenzie S."/>
            <person name="Amaro C."/>
        </authorList>
    </citation>
    <scope>NUCLEOTIDE SEQUENCE</scope>
</reference>
<proteinExistence type="predicted"/>